<sequence>MAELTTFQNLQLQPWVTWPHPDTYKNNKTLKECIGEDEYGEAWVESGLSNATSVKSFSTALTRQGTSSTAPSTAARRNEYDLGLTTLEISYFVTAFGQAEKQLGIVHQRNGEAYLPESVEGLKMRAMMIVKSVQDQNTARQDRMKSKIQKRNAHWQHAMAKAAGLRKEVSHVWTGLDPVDAEKRWLRNRCV</sequence>
<name>A0A8H6G1I8_9LECA</name>
<dbReference type="GeneID" id="59284902"/>
<dbReference type="RefSeq" id="XP_037168026.1">
    <property type="nucleotide sequence ID" value="XM_037305161.1"/>
</dbReference>
<comment type="caution">
    <text evidence="1">The sequence shown here is derived from an EMBL/GenBank/DDBJ whole genome shotgun (WGS) entry which is preliminary data.</text>
</comment>
<reference evidence="1 2" key="1">
    <citation type="journal article" date="2020" name="Genomics">
        <title>Complete, high-quality genomes from long-read metagenomic sequencing of two wolf lichen thalli reveals enigmatic genome architecture.</title>
        <authorList>
            <person name="McKenzie S.K."/>
            <person name="Walston R.F."/>
            <person name="Allen J.L."/>
        </authorList>
    </citation>
    <scope>NUCLEOTIDE SEQUENCE [LARGE SCALE GENOMIC DNA]</scope>
    <source>
        <strain evidence="1">WasteWater2</strain>
    </source>
</reference>
<evidence type="ECO:0000313" key="2">
    <source>
        <dbReference type="Proteomes" id="UP000578531"/>
    </source>
</evidence>
<dbReference type="AlphaFoldDB" id="A0A8H6G1I8"/>
<dbReference type="Proteomes" id="UP000578531">
    <property type="component" value="Unassembled WGS sequence"/>
</dbReference>
<protein>
    <submittedName>
        <fullName evidence="1">Uncharacterized protein</fullName>
    </submittedName>
</protein>
<accession>A0A8H6G1I8</accession>
<gene>
    <name evidence="1" type="ORF">HO173_003233</name>
</gene>
<evidence type="ECO:0000313" key="1">
    <source>
        <dbReference type="EMBL" id="KAF6238727.1"/>
    </source>
</evidence>
<organism evidence="1 2">
    <name type="scientific">Letharia columbiana</name>
    <dbReference type="NCBI Taxonomy" id="112416"/>
    <lineage>
        <taxon>Eukaryota</taxon>
        <taxon>Fungi</taxon>
        <taxon>Dikarya</taxon>
        <taxon>Ascomycota</taxon>
        <taxon>Pezizomycotina</taxon>
        <taxon>Lecanoromycetes</taxon>
        <taxon>OSLEUM clade</taxon>
        <taxon>Lecanoromycetidae</taxon>
        <taxon>Lecanorales</taxon>
        <taxon>Lecanorineae</taxon>
        <taxon>Parmeliaceae</taxon>
        <taxon>Letharia</taxon>
    </lineage>
</organism>
<keyword evidence="2" id="KW-1185">Reference proteome</keyword>
<proteinExistence type="predicted"/>
<dbReference type="EMBL" id="JACCJC010000008">
    <property type="protein sequence ID" value="KAF6238727.1"/>
    <property type="molecule type" value="Genomic_DNA"/>
</dbReference>